<dbReference type="Gene3D" id="2.160.20.80">
    <property type="entry name" value="E3 ubiquitin-protein ligase SopA"/>
    <property type="match status" value="1"/>
</dbReference>
<sequence length="297" mass="34088">MLHNDATLFIPPRHYRCIHKTTAMRFVFSFLVFSCFSLCLSAQSTISAEKIIAQLNAGTDVALTGVTITGDLDFTLLDDREETQKGGWGSQQQWKYHVRNSLSFVDCTFEGNVWAYRVEGKGSNWKSEPVHIADFHEDVLFRNCKFEEDVNFKYTRFHEKADFPGADFEEAVGFKYTEFNEPADFSGIEVEGDADFKYTKFDRYVNIAAATFKEEADFKYTKFPRGVDLSDVVFEDDAVFKYAEFPQGVNLANTRFRRDADFKYTKFSSPANFDGTDFGNDADFKYTSLDGRDFKGR</sequence>
<dbReference type="OrthoDB" id="1123130at2"/>
<dbReference type="AlphaFoldDB" id="A0A5C7FQP0"/>
<name>A0A5C7FQP0_9BACT</name>
<dbReference type="Proteomes" id="UP000321907">
    <property type="component" value="Unassembled WGS sequence"/>
</dbReference>
<comment type="caution">
    <text evidence="1">The sequence shown here is derived from an EMBL/GenBank/DDBJ whole genome shotgun (WGS) entry which is preliminary data.</text>
</comment>
<proteinExistence type="predicted"/>
<dbReference type="Pfam" id="PF13576">
    <property type="entry name" value="Pentapeptide_3"/>
    <property type="match status" value="2"/>
</dbReference>
<protein>
    <submittedName>
        <fullName evidence="1">Pentapeptide repeat-containing protein</fullName>
    </submittedName>
</protein>
<dbReference type="EMBL" id="VOXD01000019">
    <property type="protein sequence ID" value="TXF88759.1"/>
    <property type="molecule type" value="Genomic_DNA"/>
</dbReference>
<evidence type="ECO:0000313" key="2">
    <source>
        <dbReference type="Proteomes" id="UP000321907"/>
    </source>
</evidence>
<reference evidence="1 2" key="1">
    <citation type="submission" date="2019-08" db="EMBL/GenBank/DDBJ databases">
        <title>Lewinella sp. strain SSH13 Genome sequencing and assembly.</title>
        <authorList>
            <person name="Kim I."/>
        </authorList>
    </citation>
    <scope>NUCLEOTIDE SEQUENCE [LARGE SCALE GENOMIC DNA]</scope>
    <source>
        <strain evidence="1 2">SSH13</strain>
    </source>
</reference>
<accession>A0A5C7FQP0</accession>
<evidence type="ECO:0000313" key="1">
    <source>
        <dbReference type="EMBL" id="TXF88759.1"/>
    </source>
</evidence>
<dbReference type="InterPro" id="IPR001646">
    <property type="entry name" value="5peptide_repeat"/>
</dbReference>
<gene>
    <name evidence="1" type="ORF">FUA23_12975</name>
</gene>
<organism evidence="1 2">
    <name type="scientific">Neolewinella aurantiaca</name>
    <dbReference type="NCBI Taxonomy" id="2602767"/>
    <lineage>
        <taxon>Bacteria</taxon>
        <taxon>Pseudomonadati</taxon>
        <taxon>Bacteroidota</taxon>
        <taxon>Saprospiria</taxon>
        <taxon>Saprospirales</taxon>
        <taxon>Lewinellaceae</taxon>
        <taxon>Neolewinella</taxon>
    </lineage>
</organism>
<keyword evidence="2" id="KW-1185">Reference proteome</keyword>